<evidence type="ECO:0008006" key="5">
    <source>
        <dbReference type="Google" id="ProtNLM"/>
    </source>
</evidence>
<proteinExistence type="predicted"/>
<evidence type="ECO:0000313" key="3">
    <source>
        <dbReference type="EMBL" id="OAI05281.1"/>
    </source>
</evidence>
<dbReference type="EMBL" id="LUUG01000066">
    <property type="protein sequence ID" value="OAI05281.1"/>
    <property type="molecule type" value="Genomic_DNA"/>
</dbReference>
<dbReference type="Proteomes" id="UP000078090">
    <property type="component" value="Unassembled WGS sequence"/>
</dbReference>
<feature type="domain" description="FecR protein" evidence="1">
    <location>
        <begin position="117"/>
        <end position="210"/>
    </location>
</feature>
<dbReference type="Gene3D" id="2.60.120.1440">
    <property type="match status" value="1"/>
</dbReference>
<accession>A0A177MI24</accession>
<protein>
    <recommendedName>
        <fullName evidence="5">FecR family protein</fullName>
    </recommendedName>
</protein>
<dbReference type="InterPro" id="IPR012373">
    <property type="entry name" value="Ferrdict_sens_TM"/>
</dbReference>
<reference evidence="3 4" key="1">
    <citation type="submission" date="2016-03" db="EMBL/GenBank/DDBJ databases">
        <authorList>
            <person name="Ploux O."/>
        </authorList>
    </citation>
    <scope>NUCLEOTIDE SEQUENCE [LARGE SCALE GENOMIC DNA]</scope>
    <source>
        <strain evidence="3 4">R-45363</strain>
    </source>
</reference>
<organism evidence="3 4">
    <name type="scientific">Methylomonas methanica</name>
    <dbReference type="NCBI Taxonomy" id="421"/>
    <lineage>
        <taxon>Bacteria</taxon>
        <taxon>Pseudomonadati</taxon>
        <taxon>Pseudomonadota</taxon>
        <taxon>Gammaproteobacteria</taxon>
        <taxon>Methylococcales</taxon>
        <taxon>Methylococcaceae</taxon>
        <taxon>Methylomonas</taxon>
    </lineage>
</organism>
<evidence type="ECO:0000313" key="4">
    <source>
        <dbReference type="Proteomes" id="UP000078090"/>
    </source>
</evidence>
<dbReference type="OrthoDB" id="7032198at2"/>
<dbReference type="PANTHER" id="PTHR30273:SF2">
    <property type="entry name" value="PROTEIN FECR"/>
    <property type="match status" value="1"/>
</dbReference>
<dbReference type="PIRSF" id="PIRSF018266">
    <property type="entry name" value="FecR"/>
    <property type="match status" value="1"/>
</dbReference>
<feature type="domain" description="FecR N-terminal" evidence="2">
    <location>
        <begin position="16"/>
        <end position="55"/>
    </location>
</feature>
<dbReference type="PANTHER" id="PTHR30273">
    <property type="entry name" value="PERIPLASMIC SIGNAL SENSOR AND SIGMA FACTOR ACTIVATOR FECR-RELATED"/>
    <property type="match status" value="1"/>
</dbReference>
<dbReference type="Pfam" id="PF16220">
    <property type="entry name" value="DUF4880"/>
    <property type="match status" value="1"/>
</dbReference>
<name>A0A177MI24_METMH</name>
<sequence length="324" mass="36380">MSSDNRQKIHPRVVAEAAEWFMVLSSGNVRPDETAQWQAWLASHPDHQMAWSRVEFYTDKFKSLPPQAAFAATEALNAPNLNRRRMLMSMALLGVAGLSGWQISRGRYWQEWSADQHTALGESKTITLTDGSTVVLDSGSAINADFSVNLRRLQLVKGEIYIETAPDKIGWKRPFVVDTLEGTVQALGTRFSVSQHENRTQVAVFQDAVEIQPADPTFAKQTLHAGQQVQFASNHIEPIHRHSQNKPAWTEGFIVADDLPLSEFLLQLSRYRPGYITCAPEIADLRIIGSYPLKDTDKVLAFLEANLPVKLSHPLPFWVKVLPR</sequence>
<dbReference type="Pfam" id="PF04773">
    <property type="entry name" value="FecR"/>
    <property type="match status" value="1"/>
</dbReference>
<comment type="caution">
    <text evidence="3">The sequence shown here is derived from an EMBL/GenBank/DDBJ whole genome shotgun (WGS) entry which is preliminary data.</text>
</comment>
<dbReference type="RefSeq" id="WP_064008496.1">
    <property type="nucleotide sequence ID" value="NZ_LUUG01000066.1"/>
</dbReference>
<dbReference type="InterPro" id="IPR006860">
    <property type="entry name" value="FecR"/>
</dbReference>
<dbReference type="InterPro" id="IPR032623">
    <property type="entry name" value="FecR_N"/>
</dbReference>
<dbReference type="GO" id="GO:0016989">
    <property type="term" value="F:sigma factor antagonist activity"/>
    <property type="evidence" value="ECO:0007669"/>
    <property type="project" value="TreeGrafter"/>
</dbReference>
<evidence type="ECO:0000259" key="2">
    <source>
        <dbReference type="Pfam" id="PF16220"/>
    </source>
</evidence>
<gene>
    <name evidence="3" type="ORF">A1332_13640</name>
</gene>
<dbReference type="AlphaFoldDB" id="A0A177MI24"/>
<evidence type="ECO:0000259" key="1">
    <source>
        <dbReference type="Pfam" id="PF04773"/>
    </source>
</evidence>